<name>A0A5C5CAK8_EGGLN</name>
<protein>
    <recommendedName>
        <fullName evidence="1">DNA methylase adenine-specific domain-containing protein</fullName>
    </recommendedName>
</protein>
<dbReference type="GO" id="GO:0008170">
    <property type="term" value="F:N-methyltransferase activity"/>
    <property type="evidence" value="ECO:0007669"/>
    <property type="project" value="InterPro"/>
</dbReference>
<reference evidence="2 3" key="1">
    <citation type="journal article" date="2005" name="Appl. Environ. Microbiol.">
        <title>Intestinal bacterial communities that produce active estrogen-like compounds enterodiol and enterolactone in humans.</title>
        <authorList>
            <person name="Clavel T."/>
            <person name="Henderson G."/>
            <person name="Alpert C.A."/>
            <person name="Philippe C."/>
            <person name="Rigottier-Gois L."/>
            <person name="Dore J."/>
            <person name="Blaut M."/>
        </authorList>
    </citation>
    <scope>NUCLEOTIDE SEQUENCE [LARGE SCALE GENOMIC DNA]</scope>
    <source>
        <strain evidence="2 3">SECO-MT75m2</strain>
    </source>
</reference>
<gene>
    <name evidence="2" type="ORF">FIC87_01210</name>
</gene>
<dbReference type="InterPro" id="IPR052916">
    <property type="entry name" value="Type-I_RE_MTase_Subunit"/>
</dbReference>
<comment type="caution">
    <text evidence="2">The sequence shown here is derived from an EMBL/GenBank/DDBJ whole genome shotgun (WGS) entry which is preliminary data.</text>
</comment>
<dbReference type="InterPro" id="IPR003356">
    <property type="entry name" value="DNA_methylase_A-5"/>
</dbReference>
<dbReference type="InterPro" id="IPR029063">
    <property type="entry name" value="SAM-dependent_MTases_sf"/>
</dbReference>
<evidence type="ECO:0000313" key="2">
    <source>
        <dbReference type="EMBL" id="TNU95989.1"/>
    </source>
</evidence>
<proteinExistence type="predicted"/>
<evidence type="ECO:0000259" key="1">
    <source>
        <dbReference type="Pfam" id="PF02384"/>
    </source>
</evidence>
<dbReference type="AlphaFoldDB" id="A0A5C5CAK8"/>
<dbReference type="EMBL" id="VEVP01000002">
    <property type="protein sequence ID" value="TNU95989.1"/>
    <property type="molecule type" value="Genomic_DNA"/>
</dbReference>
<sequence length="811" mass="88275">MWRACRKRCSCRRTPCARTARTCTGSSMCTIVSRFSTWWRSSGRERNAMSIKMKRLEEVACVFDDRCAPVRGAQRLLRKGPYRLYVETGFIPFDDYAFDGRFLLLGSVCNVEAPSGCLQVTEARGKFSATDLYHVVACDDDADTVYLRHVLSRIPAAKHADMSGQTVRLTENSLRHISVPWPDADVRRAVARYLDECESRCRDLAARNRSLFEEGVEAYREAARRSSKTMKLGNACAMREGSFLPAEKRSAKGALPAVSSQGVMAYTDEEGVREQCVVVGQAGQYLVARMMPEGAYPLVDTIALTTDASDPLTVDALVFALASLGIRPRLRVDRAVEALALPLEELVALEIPLIEEGERDARYSEMRAILESIEKGEREAKEAHAAAKVLVDGLFAGREEALKRFVEPTPHEVLEALVQDVRSDLAHVEGVAASAFDAAWEVLPLLFVRLVDDGAAWARVIVAEDTPAQIDVELERFAAQDEGLSFLSGFALSASSLDESSQRRMIDRIGDLRLDGYNGELLRWLALGNEPEPDAPCPAAVIDLMARIALAFNPSAAQAYDPCLGVGDTLAALRRFAPTIRCGGQTVRFSDALAAKLAARCEGWFFDDGALAVGSALVEDELAGKLADVIVSVLPPNQGEWTDHAPDPSDTRWAFGVPPRNKANLAWVQQAFAHRAPGGIAVLAASNAVLHESRGCEPGVRAALIESGCVRAVVSLPGGLFSDGRVPFSIIVLGDKRSVPFETLFVNALEYGVPNVTRAGRGLPMDARDRVVSTVERWIATGSSVFIPGFARSVPESEIVALGDLTPWSYV</sequence>
<organism evidence="2 3">
    <name type="scientific">Eggerthella lenta</name>
    <name type="common">Eubacterium lentum</name>
    <dbReference type="NCBI Taxonomy" id="84112"/>
    <lineage>
        <taxon>Bacteria</taxon>
        <taxon>Bacillati</taxon>
        <taxon>Actinomycetota</taxon>
        <taxon>Coriobacteriia</taxon>
        <taxon>Eggerthellales</taxon>
        <taxon>Eggerthellaceae</taxon>
        <taxon>Eggerthella</taxon>
    </lineage>
</organism>
<dbReference type="Pfam" id="PF02384">
    <property type="entry name" value="N6_Mtase"/>
    <property type="match status" value="1"/>
</dbReference>
<dbReference type="PANTHER" id="PTHR42998:SF1">
    <property type="entry name" value="TYPE I RESTRICTION ENZYME HINDI METHYLASE SUBUNIT"/>
    <property type="match status" value="1"/>
</dbReference>
<dbReference type="PANTHER" id="PTHR42998">
    <property type="entry name" value="TYPE I RESTRICTION ENZYME HINDVIIP M PROTEIN-RELATED"/>
    <property type="match status" value="1"/>
</dbReference>
<accession>A0A5C5CAK8</accession>
<dbReference type="SUPFAM" id="SSF53335">
    <property type="entry name" value="S-adenosyl-L-methionine-dependent methyltransferases"/>
    <property type="match status" value="1"/>
</dbReference>
<dbReference type="Gene3D" id="3.40.50.150">
    <property type="entry name" value="Vaccinia Virus protein VP39"/>
    <property type="match status" value="1"/>
</dbReference>
<dbReference type="GO" id="GO:0003677">
    <property type="term" value="F:DNA binding"/>
    <property type="evidence" value="ECO:0007669"/>
    <property type="project" value="InterPro"/>
</dbReference>
<evidence type="ECO:0000313" key="3">
    <source>
        <dbReference type="Proteomes" id="UP000312594"/>
    </source>
</evidence>
<dbReference type="Proteomes" id="UP000312594">
    <property type="component" value="Unassembled WGS sequence"/>
</dbReference>
<feature type="domain" description="DNA methylase adenine-specific" evidence="1">
    <location>
        <begin position="538"/>
        <end position="800"/>
    </location>
</feature>